<keyword evidence="5" id="KW-1185">Reference proteome</keyword>
<evidence type="ECO:0000313" key="5">
    <source>
        <dbReference type="Proteomes" id="UP001571476"/>
    </source>
</evidence>
<evidence type="ECO:0000256" key="2">
    <source>
        <dbReference type="SAM" id="MobiDB-lite"/>
    </source>
</evidence>
<sequence length="125" mass="12602">MKALLFALDPVAAAEPDAAVTLTTPAANSVHPAGGSLFVGWDNSTGREVDMWLVRGEAARVVQLAAKLTDAPSGETANVLPDVPEGAGYTIEIVARDGGEQGYSAPFTVGQEPQGAAGPAAPAAF</sequence>
<dbReference type="InterPro" id="IPR018466">
    <property type="entry name" value="Kre9/Knh1-like_N"/>
</dbReference>
<evidence type="ECO:0000259" key="3">
    <source>
        <dbReference type="Pfam" id="PF10342"/>
    </source>
</evidence>
<organism evidence="4 5">
    <name type="scientific">Streptomyces aureus</name>
    <dbReference type="NCBI Taxonomy" id="193461"/>
    <lineage>
        <taxon>Bacteria</taxon>
        <taxon>Bacillati</taxon>
        <taxon>Actinomycetota</taxon>
        <taxon>Actinomycetes</taxon>
        <taxon>Kitasatosporales</taxon>
        <taxon>Streptomycetaceae</taxon>
        <taxon>Streptomyces</taxon>
    </lineage>
</organism>
<dbReference type="Pfam" id="PF10342">
    <property type="entry name" value="Kre9_KNH"/>
    <property type="match status" value="1"/>
</dbReference>
<feature type="compositionally biased region" description="Low complexity" evidence="2">
    <location>
        <begin position="115"/>
        <end position="125"/>
    </location>
</feature>
<name>A0ABV4SXB9_9ACTN</name>
<feature type="domain" description="Yeast cell wall synthesis Kre9/Knh1-like N-terminal" evidence="3">
    <location>
        <begin position="24"/>
        <end position="109"/>
    </location>
</feature>
<accession>A0ABV4SXB9</accession>
<comment type="caution">
    <text evidence="4">The sequence shown here is derived from an EMBL/GenBank/DDBJ whole genome shotgun (WGS) entry which is preliminary data.</text>
</comment>
<evidence type="ECO:0000313" key="4">
    <source>
        <dbReference type="EMBL" id="MFA3842955.1"/>
    </source>
</evidence>
<evidence type="ECO:0000256" key="1">
    <source>
        <dbReference type="ARBA" id="ARBA00022729"/>
    </source>
</evidence>
<keyword evidence="1" id="KW-0732">Signal</keyword>
<proteinExistence type="predicted"/>
<dbReference type="Proteomes" id="UP001571476">
    <property type="component" value="Unassembled WGS sequence"/>
</dbReference>
<protein>
    <submittedName>
        <fullName evidence="4">GPI anchored serine-threonine rich family protein</fullName>
    </submittedName>
</protein>
<dbReference type="EMBL" id="JBGOSP010000047">
    <property type="protein sequence ID" value="MFA3842955.1"/>
    <property type="molecule type" value="Genomic_DNA"/>
</dbReference>
<gene>
    <name evidence="4" type="ORF">ACEG43_43640</name>
</gene>
<dbReference type="RefSeq" id="WP_372566839.1">
    <property type="nucleotide sequence ID" value="NZ_JBGOSP010000047.1"/>
</dbReference>
<reference evidence="4 5" key="1">
    <citation type="submission" date="2024-08" db="EMBL/GenBank/DDBJ databases">
        <title>Genome sequence of Streptomyces aureus CACIA-1.46HGO.</title>
        <authorList>
            <person name="Evangelista-Martinez Z."/>
        </authorList>
    </citation>
    <scope>NUCLEOTIDE SEQUENCE [LARGE SCALE GENOMIC DNA]</scope>
    <source>
        <strain evidence="4 5">CACIA-1.46HGO</strain>
    </source>
</reference>
<feature type="region of interest" description="Disordered" evidence="2">
    <location>
        <begin position="102"/>
        <end position="125"/>
    </location>
</feature>